<dbReference type="AlphaFoldDB" id="A0A7S6VY79"/>
<accession>A0A7S6VY79</accession>
<dbReference type="Proteomes" id="UP000593966">
    <property type="component" value="Chromosome"/>
</dbReference>
<reference evidence="1 2" key="1">
    <citation type="submission" date="2020-02" db="EMBL/GenBank/DDBJ databases">
        <title>Tigecycline-resistant Acinetobacter species from pigs and migratory birds.</title>
        <authorList>
            <person name="Chen C."/>
            <person name="Sun J."/>
            <person name="Liao X.-P."/>
            <person name="Liu Y.-H."/>
        </authorList>
    </citation>
    <scope>NUCLEOTIDE SEQUENCE [LARGE SCALE GENOMIC DNA]</scope>
    <source>
        <strain evidence="1 2">YH12207_T</strain>
    </source>
</reference>
<evidence type="ECO:0000313" key="1">
    <source>
        <dbReference type="EMBL" id="QOW47067.1"/>
    </source>
</evidence>
<gene>
    <name evidence="1" type="ORF">G0028_14880</name>
</gene>
<dbReference type="RefSeq" id="WP_180045826.1">
    <property type="nucleotide sequence ID" value="NZ_CP048659.1"/>
</dbReference>
<protein>
    <submittedName>
        <fullName evidence="1">Uncharacterized protein</fullName>
    </submittedName>
</protein>
<keyword evidence="2" id="KW-1185">Reference proteome</keyword>
<dbReference type="EMBL" id="CP048659">
    <property type="protein sequence ID" value="QOW47067.1"/>
    <property type="molecule type" value="Genomic_DNA"/>
</dbReference>
<proteinExistence type="predicted"/>
<sequence length="271" mass="32445">MEWIEPWHLIDLDKQELFNAELEKELHPAHILFNSKLNAIAKSSANDDVLYAFTDGTIRVADVHLTWKGRTEISQYPISIIYCSLDKWKSFVLYDEVLPLVDYSNTICMLGYFLMNHLEYEDYFKWAEKLVEQNCSLDELDILLSYSLDEHIQSVEFLDFIECFFRKLGFNLKHTEQCLYKFIMYLCDRIIVDSSELDDAIRIFKKLDQIFGDGFDFIVEWARLRIDLYNIYTYEETVYFKELSLMNDQNFAIEFAQRFKEKIMISQLNRF</sequence>
<organism evidence="1 2">
    <name type="scientific">Acinetobacter piscicola</name>
    <dbReference type="NCBI Taxonomy" id="2006115"/>
    <lineage>
        <taxon>Bacteria</taxon>
        <taxon>Pseudomonadati</taxon>
        <taxon>Pseudomonadota</taxon>
        <taxon>Gammaproteobacteria</taxon>
        <taxon>Moraxellales</taxon>
        <taxon>Moraxellaceae</taxon>
        <taxon>Acinetobacter</taxon>
    </lineage>
</organism>
<evidence type="ECO:0000313" key="2">
    <source>
        <dbReference type="Proteomes" id="UP000593966"/>
    </source>
</evidence>
<name>A0A7S6VY79_9GAMM</name>